<sequence>MEGPSFNSLFNTCDQKEMTVLKTKEKNVCNKSIESGKIYELQDKLLISKKEQNLPDSMTITKLPKEMKQNSINLTGFVSSIINSVKGAWIKAKKDYKKSLRKQTKLRHLKKYSNSDFLKVKKTALKARKRLKHAEIDKENVSCIYTEPITFQSCVEKSPVCELKSPDIPMSIDINGPNLDNSLTISDSMDKDLKGPELVKTNDLYCSFESLKEEFEKTKKRLQIFEQKYGPFEQLFPNVEHKETLEIFNTPKTQNQTMVDLASSIPSISKDISTSIDNLSNFNQTKNYQLLDEDPSLEILSPVILQNKNVSYNTEIA</sequence>
<evidence type="ECO:0000313" key="1">
    <source>
        <dbReference type="EMBL" id="EMR09042.1"/>
    </source>
</evidence>
<dbReference type="RefSeq" id="XP_007874848.1">
    <property type="nucleotide sequence ID" value="XM_007876657.1"/>
</dbReference>
<evidence type="ECO:0000313" key="2">
    <source>
        <dbReference type="Proteomes" id="UP000011958"/>
    </source>
</evidence>
<dbReference type="AlphaFoldDB" id="M7NP48"/>
<proteinExistence type="predicted"/>
<name>M7NP48_PNEMU</name>
<reference evidence="2" key="1">
    <citation type="journal article" date="2016" name="Nat. Commun.">
        <title>Genome analysis of three Pneumocystis species reveals adaptation mechanisms to life exclusively in mammalian hosts.</title>
        <authorList>
            <person name="Ma L."/>
            <person name="Chen Z."/>
            <person name="Huang D.W."/>
            <person name="Kutty G."/>
            <person name="Ishihara M."/>
            <person name="Wang H."/>
            <person name="Abouelleil A."/>
            <person name="Bishop L."/>
            <person name="Davey E."/>
            <person name="Deng R."/>
            <person name="Deng X."/>
            <person name="Fan L."/>
            <person name="Fantoni G."/>
            <person name="Fitzgerald M."/>
            <person name="Gogineni E."/>
            <person name="Goldberg J.M."/>
            <person name="Handley G."/>
            <person name="Hu X."/>
            <person name="Huber C."/>
            <person name="Jiao X."/>
            <person name="Jones K."/>
            <person name="Levin J.Z."/>
            <person name="Liu Y."/>
            <person name="Macdonald P."/>
            <person name="Melnikov A."/>
            <person name="Raley C."/>
            <person name="Sassi M."/>
            <person name="Sherman B.T."/>
            <person name="Song X."/>
            <person name="Sykes S."/>
            <person name="Tran B."/>
            <person name="Walsh L."/>
            <person name="Xia Y."/>
            <person name="Yang J."/>
            <person name="Young S."/>
            <person name="Zeng Q."/>
            <person name="Zheng X."/>
            <person name="Stephens R."/>
            <person name="Nusbaum C."/>
            <person name="Birren B.W."/>
            <person name="Azadi P."/>
            <person name="Lempicki R.A."/>
            <person name="Cuomo C.A."/>
            <person name="Kovacs J.A."/>
        </authorList>
    </citation>
    <scope>NUCLEOTIDE SEQUENCE [LARGE SCALE GENOMIC DNA]</scope>
    <source>
        <strain evidence="2">B123</strain>
    </source>
</reference>
<dbReference type="EMBL" id="AFWA02000007">
    <property type="protein sequence ID" value="EMR09042.1"/>
    <property type="molecule type" value="Genomic_DNA"/>
</dbReference>
<accession>M7NP48</accession>
<organism evidence="1 2">
    <name type="scientific">Pneumocystis murina (strain B123)</name>
    <name type="common">Mouse pneumocystis pneumonia agent</name>
    <name type="synonym">Pneumocystis carinii f. sp. muris</name>
    <dbReference type="NCBI Taxonomy" id="1069680"/>
    <lineage>
        <taxon>Eukaryota</taxon>
        <taxon>Fungi</taxon>
        <taxon>Dikarya</taxon>
        <taxon>Ascomycota</taxon>
        <taxon>Taphrinomycotina</taxon>
        <taxon>Pneumocystomycetes</taxon>
        <taxon>Pneumocystaceae</taxon>
        <taxon>Pneumocystis</taxon>
    </lineage>
</organism>
<dbReference type="HOGENOM" id="CLU_877506_0_0_1"/>
<keyword evidence="2" id="KW-1185">Reference proteome</keyword>
<comment type="caution">
    <text evidence="1">The sequence shown here is derived from an EMBL/GenBank/DDBJ whole genome shotgun (WGS) entry which is preliminary data.</text>
</comment>
<protein>
    <submittedName>
        <fullName evidence="1">Uncharacterized protein</fullName>
    </submittedName>
</protein>
<dbReference type="Proteomes" id="UP000011958">
    <property type="component" value="Unassembled WGS sequence"/>
</dbReference>
<dbReference type="VEuPathDB" id="FungiDB:PNEG_02814"/>
<dbReference type="GeneID" id="19896503"/>
<gene>
    <name evidence="1" type="ORF">PNEG_02814</name>
</gene>
<dbReference type="OrthoDB" id="5399567at2759"/>